<feature type="transmembrane region" description="Helical" evidence="1">
    <location>
        <begin position="6"/>
        <end position="29"/>
    </location>
</feature>
<sequence>MHIPEVVFFFQNNIIFVIIFYTLIVYINLKTFRHKCLRPNTDKVQTQVHQHQVLTRTKKYLIFN</sequence>
<gene>
    <name evidence="2" type="ORF">HannXRQ_Chr02g0050961</name>
</gene>
<evidence type="ECO:0000313" key="2">
    <source>
        <dbReference type="EMBL" id="OTG34904.1"/>
    </source>
</evidence>
<evidence type="ECO:0000313" key="3">
    <source>
        <dbReference type="Proteomes" id="UP000215914"/>
    </source>
</evidence>
<dbReference type="Proteomes" id="UP000215914">
    <property type="component" value="Chromosome 2"/>
</dbReference>
<dbReference type="InParanoid" id="A0A251VHJ2"/>
<dbReference type="EMBL" id="CM007891">
    <property type="protein sequence ID" value="OTG34904.1"/>
    <property type="molecule type" value="Genomic_DNA"/>
</dbReference>
<name>A0A251VHJ2_HELAN</name>
<accession>A0A251VHJ2</accession>
<proteinExistence type="predicted"/>
<keyword evidence="1" id="KW-0472">Membrane</keyword>
<reference evidence="3" key="1">
    <citation type="journal article" date="2017" name="Nature">
        <title>The sunflower genome provides insights into oil metabolism, flowering and Asterid evolution.</title>
        <authorList>
            <person name="Badouin H."/>
            <person name="Gouzy J."/>
            <person name="Grassa C.J."/>
            <person name="Murat F."/>
            <person name="Staton S.E."/>
            <person name="Cottret L."/>
            <person name="Lelandais-Briere C."/>
            <person name="Owens G.L."/>
            <person name="Carrere S."/>
            <person name="Mayjonade B."/>
            <person name="Legrand L."/>
            <person name="Gill N."/>
            <person name="Kane N.C."/>
            <person name="Bowers J.E."/>
            <person name="Hubner S."/>
            <person name="Bellec A."/>
            <person name="Berard A."/>
            <person name="Berges H."/>
            <person name="Blanchet N."/>
            <person name="Boniface M.C."/>
            <person name="Brunel D."/>
            <person name="Catrice O."/>
            <person name="Chaidir N."/>
            <person name="Claudel C."/>
            <person name="Donnadieu C."/>
            <person name="Faraut T."/>
            <person name="Fievet G."/>
            <person name="Helmstetter N."/>
            <person name="King M."/>
            <person name="Knapp S.J."/>
            <person name="Lai Z."/>
            <person name="Le Paslier M.C."/>
            <person name="Lippi Y."/>
            <person name="Lorenzon L."/>
            <person name="Mandel J.R."/>
            <person name="Marage G."/>
            <person name="Marchand G."/>
            <person name="Marquand E."/>
            <person name="Bret-Mestries E."/>
            <person name="Morien E."/>
            <person name="Nambeesan S."/>
            <person name="Nguyen T."/>
            <person name="Pegot-Espagnet P."/>
            <person name="Pouilly N."/>
            <person name="Raftis F."/>
            <person name="Sallet E."/>
            <person name="Schiex T."/>
            <person name="Thomas J."/>
            <person name="Vandecasteele C."/>
            <person name="Vares D."/>
            <person name="Vear F."/>
            <person name="Vautrin S."/>
            <person name="Crespi M."/>
            <person name="Mangin B."/>
            <person name="Burke J.M."/>
            <person name="Salse J."/>
            <person name="Munos S."/>
            <person name="Vincourt P."/>
            <person name="Rieseberg L.H."/>
            <person name="Langlade N.B."/>
        </authorList>
    </citation>
    <scope>NUCLEOTIDE SEQUENCE [LARGE SCALE GENOMIC DNA]</scope>
    <source>
        <strain evidence="3">cv. SF193</strain>
    </source>
</reference>
<organism evidence="2 3">
    <name type="scientific">Helianthus annuus</name>
    <name type="common">Common sunflower</name>
    <dbReference type="NCBI Taxonomy" id="4232"/>
    <lineage>
        <taxon>Eukaryota</taxon>
        <taxon>Viridiplantae</taxon>
        <taxon>Streptophyta</taxon>
        <taxon>Embryophyta</taxon>
        <taxon>Tracheophyta</taxon>
        <taxon>Spermatophyta</taxon>
        <taxon>Magnoliopsida</taxon>
        <taxon>eudicotyledons</taxon>
        <taxon>Gunneridae</taxon>
        <taxon>Pentapetalae</taxon>
        <taxon>asterids</taxon>
        <taxon>campanulids</taxon>
        <taxon>Asterales</taxon>
        <taxon>Asteraceae</taxon>
        <taxon>Asteroideae</taxon>
        <taxon>Heliantheae alliance</taxon>
        <taxon>Heliantheae</taxon>
        <taxon>Helianthus</taxon>
    </lineage>
</organism>
<dbReference type="AlphaFoldDB" id="A0A251VHJ2"/>
<evidence type="ECO:0000256" key="1">
    <source>
        <dbReference type="SAM" id="Phobius"/>
    </source>
</evidence>
<keyword evidence="1" id="KW-1133">Transmembrane helix</keyword>
<protein>
    <submittedName>
        <fullName evidence="2">Uncharacterized protein</fullName>
    </submittedName>
</protein>
<keyword evidence="3" id="KW-1185">Reference proteome</keyword>
<keyword evidence="1" id="KW-0812">Transmembrane</keyword>